<feature type="region of interest" description="Disordered" evidence="10">
    <location>
        <begin position="697"/>
        <end position="721"/>
    </location>
</feature>
<evidence type="ECO:0000259" key="12">
    <source>
        <dbReference type="PROSITE" id="PS50081"/>
    </source>
</evidence>
<keyword evidence="4 14" id="KW-0808">Transferase</keyword>
<dbReference type="InterPro" id="IPR046349">
    <property type="entry name" value="C1-like_sf"/>
</dbReference>
<evidence type="ECO:0000256" key="3">
    <source>
        <dbReference type="ARBA" id="ARBA00012483"/>
    </source>
</evidence>
<feature type="domain" description="Thioredoxin" evidence="13">
    <location>
        <begin position="177"/>
        <end position="322"/>
    </location>
</feature>
<dbReference type="PANTHER" id="PTHR45647">
    <property type="entry name" value="OS02G0152300 PROTEIN"/>
    <property type="match status" value="1"/>
</dbReference>
<accession>A0A151R411</accession>
<evidence type="ECO:0000256" key="7">
    <source>
        <dbReference type="ARBA" id="ARBA00022786"/>
    </source>
</evidence>
<dbReference type="InterPro" id="IPR012336">
    <property type="entry name" value="Thioredoxin-like_fold"/>
</dbReference>
<dbReference type="Pfam" id="PF13905">
    <property type="entry name" value="Thioredoxin_8"/>
    <property type="match status" value="2"/>
</dbReference>
<dbReference type="InterPro" id="IPR051348">
    <property type="entry name" value="U-box_ubiquitin_ligases"/>
</dbReference>
<evidence type="ECO:0000256" key="5">
    <source>
        <dbReference type="ARBA" id="ARBA00022723"/>
    </source>
</evidence>
<dbReference type="EC" id="2.3.2.27" evidence="3"/>
<dbReference type="FunFam" id="1.10.510.10:FF:000498">
    <property type="entry name" value="U-box domain-containing protein 51"/>
    <property type="match status" value="1"/>
</dbReference>
<feature type="domain" description="Protein kinase" evidence="11">
    <location>
        <begin position="770"/>
        <end position="1041"/>
    </location>
</feature>
<dbReference type="InterPro" id="IPR006016">
    <property type="entry name" value="UspA"/>
</dbReference>
<dbReference type="InterPro" id="IPR002219">
    <property type="entry name" value="PKC_DAG/PE"/>
</dbReference>
<dbReference type="Gene3D" id="3.40.50.620">
    <property type="entry name" value="HUPs"/>
    <property type="match status" value="1"/>
</dbReference>
<sequence>MAGLNFEATYTDNHDILKIFADEGVEFLLSSEGKVPVSECYGKIICLFFSANWCRPCRAFTPHLVELYETLRKRGENLEIIFISFDREEDGFTEHFKRMPWLAVPFDVNLHRKFIDRYRVDRIPSFVPLCSDAITVEEDLIGCIEDYGADAFPFTRKRHDELKAIDQRKREEASLEELLGNEGRNFLISGDDTKVPISELTGKTIGLYFGAYWSPPCCAFTIQLTDTYNNLKAAKGDCFEIVLISTDRDLMEFNVNRSSMPWLAVPYEDRTRHDLRRIFGIPALVFIGIDGKVISVNGKFMVSSYGAEAFPFTESRIRELEAALRKEGEALPQQVEDVKHEHVLKLDMAKAYVCDSCKKQGKFWTFSCDVCDYDLHPSCLEKVNEDLNCIKAKRVMWLSKNQSEKKDGVNGLVAVAIDKEKGSQNALKWAVDNLLIRSATVILIHVKLLAPTLSSSPSLFAPRISALLGDDSSQLNKEPEGQNKNVFLPYRVFCTRKDIQCKDVLLEDVDISKALIEYAAQAGIEHLVLGSSTKTGLLKRFKVSDIPGIVSKGAPDFCTVYVISKSKIQSMRSASRPAPAVVPNETYRASVRSDNSEPHLPMARSMRAPPRRSNDGTDSFRSPFTRKGYTGRQYGDTAKPDTDISFVSSGRPSTERLFPSLYNSDTGIPNPRLSYSSESDLNFSFESMQYGRKSMEISTPPEFSSLSFESERHSSSTSQAVDDMEAEMRRLKLELKQTMEMYNTACKEALTAQQKAVELQQWKLEEERRLEEARLAEEAALAIAEKEKAKSIFKCHLDHTPVAVKVLRPDAAQGRLQFNREVEVLSCIRHPNMVLLLGACPEYGCLVYEYMANGSLEDCLFRRGNTPPLSWQLRFKIAAEIGTGLLFLHQTKPEPLVHRDLKPANILLDRNYVAKISDVGLARLVPPSVADTVTQYRMTSTAGTFCYIDPEYQQTGMLGVKSDIYSLGIIFLQILTAKAPMGLTHQVQKAIEKGTFGDMLDPSLTDWPVDEALKLAKLGVQCAELRRKDRPDLAKVILPELNRLRNLAEDDNLLSVLGDKKTVKHERQVSVQLVSYYVVSVHMFG</sequence>
<dbReference type="SUPFAM" id="SSF57889">
    <property type="entry name" value="Cysteine-rich domain"/>
    <property type="match status" value="1"/>
</dbReference>
<dbReference type="InterPro" id="IPR001245">
    <property type="entry name" value="Ser-Thr/Tyr_kinase_cat_dom"/>
</dbReference>
<keyword evidence="15" id="KW-1185">Reference proteome</keyword>
<keyword evidence="5" id="KW-0479">Metal-binding</keyword>
<dbReference type="SUPFAM" id="SSF56112">
    <property type="entry name" value="Protein kinase-like (PK-like)"/>
    <property type="match status" value="1"/>
</dbReference>
<dbReference type="SUPFAM" id="SSF52402">
    <property type="entry name" value="Adenine nucleotide alpha hydrolases-like"/>
    <property type="match status" value="1"/>
</dbReference>
<dbReference type="InterPro" id="IPR013766">
    <property type="entry name" value="Thioredoxin_domain"/>
</dbReference>
<dbReference type="Gramene" id="C.cajan_40115.t">
    <property type="protein sequence ID" value="C.cajan_40115.t"/>
    <property type="gene ID" value="C.cajan_40115"/>
</dbReference>
<dbReference type="Gene3D" id="3.40.30.10">
    <property type="entry name" value="Glutaredoxin"/>
    <property type="match status" value="2"/>
</dbReference>
<evidence type="ECO:0000256" key="4">
    <source>
        <dbReference type="ARBA" id="ARBA00022679"/>
    </source>
</evidence>
<gene>
    <name evidence="14" type="ORF">KK1_041552</name>
</gene>
<dbReference type="PANTHER" id="PTHR45647:SF132">
    <property type="entry name" value="KINASE WITH ADENINE NUCLEOTIDE ALPHA HYDROLASES-LIKE DOMAIN-CONTAINING PROTEIN"/>
    <property type="match status" value="1"/>
</dbReference>
<evidence type="ECO:0000256" key="10">
    <source>
        <dbReference type="SAM" id="MobiDB-lite"/>
    </source>
</evidence>
<dbReference type="GO" id="GO:0046872">
    <property type="term" value="F:metal ion binding"/>
    <property type="evidence" value="ECO:0007669"/>
    <property type="project" value="UniProtKB-KW"/>
</dbReference>
<dbReference type="STRING" id="3821.A0A151R411"/>
<dbReference type="InterPro" id="IPR008271">
    <property type="entry name" value="Ser/Thr_kinase_AS"/>
</dbReference>
<dbReference type="InterPro" id="IPR014729">
    <property type="entry name" value="Rossmann-like_a/b/a_fold"/>
</dbReference>
<comment type="pathway">
    <text evidence="2">Protein modification; protein ubiquitination.</text>
</comment>
<dbReference type="PROSITE" id="PS51352">
    <property type="entry name" value="THIOREDOXIN_2"/>
    <property type="match status" value="2"/>
</dbReference>
<dbReference type="EMBL" id="KQ484124">
    <property type="protein sequence ID" value="KYP37253.1"/>
    <property type="molecule type" value="Genomic_DNA"/>
</dbReference>
<feature type="region of interest" description="Disordered" evidence="10">
    <location>
        <begin position="589"/>
        <end position="651"/>
    </location>
</feature>
<dbReference type="InterPro" id="IPR000719">
    <property type="entry name" value="Prot_kinase_dom"/>
</dbReference>
<protein>
    <recommendedName>
        <fullName evidence="3">RING-type E3 ubiquitin transferase</fullName>
        <ecNumber evidence="3">2.3.2.27</ecNumber>
    </recommendedName>
</protein>
<dbReference type="Gene3D" id="1.10.510.10">
    <property type="entry name" value="Transferase(Phosphotransferase) domain 1"/>
    <property type="match status" value="1"/>
</dbReference>
<dbReference type="PROSITE" id="PS00108">
    <property type="entry name" value="PROTEIN_KINASE_ST"/>
    <property type="match status" value="1"/>
</dbReference>
<dbReference type="SMART" id="SM00220">
    <property type="entry name" value="S_TKc"/>
    <property type="match status" value="1"/>
</dbReference>
<dbReference type="Pfam" id="PF00582">
    <property type="entry name" value="Usp"/>
    <property type="match status" value="1"/>
</dbReference>
<dbReference type="PROSITE" id="PS50081">
    <property type="entry name" value="ZF_DAG_PE_2"/>
    <property type="match status" value="1"/>
</dbReference>
<dbReference type="SUPFAM" id="SSF52833">
    <property type="entry name" value="Thioredoxin-like"/>
    <property type="match status" value="2"/>
</dbReference>
<evidence type="ECO:0000256" key="1">
    <source>
        <dbReference type="ARBA" id="ARBA00000900"/>
    </source>
</evidence>
<dbReference type="GO" id="GO:0005524">
    <property type="term" value="F:ATP binding"/>
    <property type="evidence" value="ECO:0007669"/>
    <property type="project" value="InterPro"/>
</dbReference>
<evidence type="ECO:0000256" key="8">
    <source>
        <dbReference type="ARBA" id="ARBA00022833"/>
    </source>
</evidence>
<name>A0A151R411_CAJCA</name>
<evidence type="ECO:0000259" key="11">
    <source>
        <dbReference type="PROSITE" id="PS50011"/>
    </source>
</evidence>
<evidence type="ECO:0000259" key="13">
    <source>
        <dbReference type="PROSITE" id="PS51352"/>
    </source>
</evidence>
<evidence type="ECO:0000256" key="2">
    <source>
        <dbReference type="ARBA" id="ARBA00004906"/>
    </source>
</evidence>
<evidence type="ECO:0000313" key="14">
    <source>
        <dbReference type="EMBL" id="KYP37253.1"/>
    </source>
</evidence>
<feature type="domain" description="Phorbol-ester/DAG-type" evidence="12">
    <location>
        <begin position="339"/>
        <end position="389"/>
    </location>
</feature>
<evidence type="ECO:0000256" key="9">
    <source>
        <dbReference type="ARBA" id="ARBA00023054"/>
    </source>
</evidence>
<dbReference type="GO" id="GO:0004672">
    <property type="term" value="F:protein kinase activity"/>
    <property type="evidence" value="ECO:0007669"/>
    <property type="project" value="InterPro"/>
</dbReference>
<dbReference type="Pfam" id="PF07714">
    <property type="entry name" value="PK_Tyr_Ser-Thr"/>
    <property type="match status" value="1"/>
</dbReference>
<dbReference type="Pfam" id="PF03107">
    <property type="entry name" value="C1_2"/>
    <property type="match status" value="1"/>
</dbReference>
<dbReference type="InterPro" id="IPR036249">
    <property type="entry name" value="Thioredoxin-like_sf"/>
</dbReference>
<feature type="domain" description="Thioredoxin" evidence="13">
    <location>
        <begin position="14"/>
        <end position="170"/>
    </location>
</feature>
<dbReference type="OMA" id="ESPREMW"/>
<keyword evidence="7" id="KW-0833">Ubl conjugation pathway</keyword>
<organism evidence="14 15">
    <name type="scientific">Cajanus cajan</name>
    <name type="common">Pigeon pea</name>
    <name type="synonym">Cajanus indicus</name>
    <dbReference type="NCBI Taxonomy" id="3821"/>
    <lineage>
        <taxon>Eukaryota</taxon>
        <taxon>Viridiplantae</taxon>
        <taxon>Streptophyta</taxon>
        <taxon>Embryophyta</taxon>
        <taxon>Tracheophyta</taxon>
        <taxon>Spermatophyta</taxon>
        <taxon>Magnoliopsida</taxon>
        <taxon>eudicotyledons</taxon>
        <taxon>Gunneridae</taxon>
        <taxon>Pentapetalae</taxon>
        <taxon>rosids</taxon>
        <taxon>fabids</taxon>
        <taxon>Fabales</taxon>
        <taxon>Fabaceae</taxon>
        <taxon>Papilionoideae</taxon>
        <taxon>50 kb inversion clade</taxon>
        <taxon>NPAAA clade</taxon>
        <taxon>indigoferoid/millettioid clade</taxon>
        <taxon>Phaseoleae</taxon>
        <taxon>Cajanus</taxon>
    </lineage>
</organism>
<reference evidence="14" key="1">
    <citation type="journal article" date="2012" name="Nat. Biotechnol.">
        <title>Draft genome sequence of pigeonpea (Cajanus cajan), an orphan legume crop of resource-poor farmers.</title>
        <authorList>
            <person name="Varshney R.K."/>
            <person name="Chen W."/>
            <person name="Li Y."/>
            <person name="Bharti A.K."/>
            <person name="Saxena R.K."/>
            <person name="Schlueter J.A."/>
            <person name="Donoghue M.T."/>
            <person name="Azam S."/>
            <person name="Fan G."/>
            <person name="Whaley A.M."/>
            <person name="Farmer A.D."/>
            <person name="Sheridan J."/>
            <person name="Iwata A."/>
            <person name="Tuteja R."/>
            <person name="Penmetsa R.V."/>
            <person name="Wu W."/>
            <person name="Upadhyaya H.D."/>
            <person name="Yang S.P."/>
            <person name="Shah T."/>
            <person name="Saxena K.B."/>
            <person name="Michael T."/>
            <person name="McCombie W.R."/>
            <person name="Yang B."/>
            <person name="Zhang G."/>
            <person name="Yang H."/>
            <person name="Wang J."/>
            <person name="Spillane C."/>
            <person name="Cook D.R."/>
            <person name="May G.D."/>
            <person name="Xu X."/>
            <person name="Jackson S.A."/>
        </authorList>
    </citation>
    <scope>NUCLEOTIDE SEQUENCE [LARGE SCALE GENOMIC DNA]</scope>
</reference>
<feature type="compositionally biased region" description="Low complexity" evidence="10">
    <location>
        <begin position="698"/>
        <end position="708"/>
    </location>
</feature>
<dbReference type="GO" id="GO:0061630">
    <property type="term" value="F:ubiquitin protein ligase activity"/>
    <property type="evidence" value="ECO:0007669"/>
    <property type="project" value="UniProtKB-EC"/>
</dbReference>
<dbReference type="InterPro" id="IPR011009">
    <property type="entry name" value="Kinase-like_dom_sf"/>
</dbReference>
<dbReference type="Gene3D" id="3.30.200.20">
    <property type="entry name" value="Phosphorylase Kinase, domain 1"/>
    <property type="match status" value="1"/>
</dbReference>
<dbReference type="InterPro" id="IPR004146">
    <property type="entry name" value="DC1"/>
</dbReference>
<keyword evidence="6" id="KW-0677">Repeat</keyword>
<dbReference type="CDD" id="cd01989">
    <property type="entry name" value="USP_STK_Ubox_N"/>
    <property type="match status" value="1"/>
</dbReference>
<evidence type="ECO:0000313" key="15">
    <source>
        <dbReference type="Proteomes" id="UP000075243"/>
    </source>
</evidence>
<comment type="catalytic activity">
    <reaction evidence="1">
        <text>S-ubiquitinyl-[E2 ubiquitin-conjugating enzyme]-L-cysteine + [acceptor protein]-L-lysine = [E2 ubiquitin-conjugating enzyme]-L-cysteine + N(6)-ubiquitinyl-[acceptor protein]-L-lysine.</text>
        <dbReference type="EC" id="2.3.2.27"/>
    </reaction>
</comment>
<keyword evidence="8" id="KW-0862">Zinc</keyword>
<dbReference type="Proteomes" id="UP000075243">
    <property type="component" value="Unassembled WGS sequence"/>
</dbReference>
<evidence type="ECO:0000256" key="6">
    <source>
        <dbReference type="ARBA" id="ARBA00022737"/>
    </source>
</evidence>
<keyword evidence="9" id="KW-0175">Coiled coil</keyword>
<dbReference type="AlphaFoldDB" id="A0A151R411"/>
<proteinExistence type="predicted"/>
<dbReference type="PROSITE" id="PS50011">
    <property type="entry name" value="PROTEIN_KINASE_DOM"/>
    <property type="match status" value="1"/>
</dbReference>